<dbReference type="GO" id="GO:0005506">
    <property type="term" value="F:iron ion binding"/>
    <property type="evidence" value="ECO:0007669"/>
    <property type="project" value="InterPro"/>
</dbReference>
<evidence type="ECO:0000256" key="7">
    <source>
        <dbReference type="PIRSR" id="PIRSR602403-1"/>
    </source>
</evidence>
<dbReference type="OrthoDB" id="3366823at2759"/>
<comment type="cofactor">
    <cofactor evidence="1 7">
        <name>heme</name>
        <dbReference type="ChEBI" id="CHEBI:30413"/>
    </cofactor>
</comment>
<dbReference type="PRINTS" id="PR00465">
    <property type="entry name" value="EP450IV"/>
</dbReference>
<dbReference type="CDD" id="cd11040">
    <property type="entry name" value="CYP7_CYP8-like"/>
    <property type="match status" value="1"/>
</dbReference>
<feature type="binding site" description="axial binding residue" evidence="7">
    <location>
        <position position="306"/>
    </location>
    <ligand>
        <name>heme</name>
        <dbReference type="ChEBI" id="CHEBI:30413"/>
    </ligand>
    <ligandPart>
        <name>Fe</name>
        <dbReference type="ChEBI" id="CHEBI:18248"/>
    </ligandPart>
</feature>
<keyword evidence="9" id="KW-1185">Reference proteome</keyword>
<keyword evidence="5 7" id="KW-0479">Metal-binding</keyword>
<evidence type="ECO:0000256" key="5">
    <source>
        <dbReference type="ARBA" id="ARBA00022723"/>
    </source>
</evidence>
<gene>
    <name evidence="8" type="ORF">N0V83_009340</name>
</gene>
<accession>A0A9W9CI94</accession>
<evidence type="ECO:0000256" key="2">
    <source>
        <dbReference type="ARBA" id="ARBA00004389"/>
    </source>
</evidence>
<evidence type="ECO:0000313" key="8">
    <source>
        <dbReference type="EMBL" id="KAJ4363888.1"/>
    </source>
</evidence>
<dbReference type="Pfam" id="PF00067">
    <property type="entry name" value="p450"/>
    <property type="match status" value="1"/>
</dbReference>
<keyword evidence="6 7" id="KW-0408">Iron</keyword>
<dbReference type="AlphaFoldDB" id="A0A9W9CI94"/>
<dbReference type="GO" id="GO:0005789">
    <property type="term" value="C:endoplasmic reticulum membrane"/>
    <property type="evidence" value="ECO:0007669"/>
    <property type="project" value="UniProtKB-SubCell"/>
</dbReference>
<dbReference type="GO" id="GO:0020037">
    <property type="term" value="F:heme binding"/>
    <property type="evidence" value="ECO:0007669"/>
    <property type="project" value="InterPro"/>
</dbReference>
<evidence type="ECO:0000256" key="4">
    <source>
        <dbReference type="ARBA" id="ARBA00022516"/>
    </source>
</evidence>
<reference evidence="8" key="1">
    <citation type="submission" date="2022-10" db="EMBL/GenBank/DDBJ databases">
        <title>Tapping the CABI collections for fungal endophytes: first genome assemblies for Collariella, Neodidymelliopsis, Ascochyta clinopodiicola, Didymella pomorum, Didymosphaeria variabile, Neocosmospora piperis and Neocucurbitaria cava.</title>
        <authorList>
            <person name="Hill R."/>
        </authorList>
    </citation>
    <scope>NUCLEOTIDE SEQUENCE</scope>
    <source>
        <strain evidence="8">IMI 356814</strain>
    </source>
</reference>
<dbReference type="InterPro" id="IPR002403">
    <property type="entry name" value="Cyt_P450_E_grp-IV"/>
</dbReference>
<dbReference type="GO" id="GO:0004497">
    <property type="term" value="F:monooxygenase activity"/>
    <property type="evidence" value="ECO:0007669"/>
    <property type="project" value="InterPro"/>
</dbReference>
<evidence type="ECO:0000256" key="1">
    <source>
        <dbReference type="ARBA" id="ARBA00001971"/>
    </source>
</evidence>
<organism evidence="8 9">
    <name type="scientific">Neocucurbitaria cava</name>
    <dbReference type="NCBI Taxonomy" id="798079"/>
    <lineage>
        <taxon>Eukaryota</taxon>
        <taxon>Fungi</taxon>
        <taxon>Dikarya</taxon>
        <taxon>Ascomycota</taxon>
        <taxon>Pezizomycotina</taxon>
        <taxon>Dothideomycetes</taxon>
        <taxon>Pleosporomycetidae</taxon>
        <taxon>Pleosporales</taxon>
        <taxon>Pleosporineae</taxon>
        <taxon>Cucurbitariaceae</taxon>
        <taxon>Neocucurbitaria</taxon>
    </lineage>
</organism>
<dbReference type="InterPro" id="IPR001128">
    <property type="entry name" value="Cyt_P450"/>
</dbReference>
<evidence type="ECO:0000256" key="6">
    <source>
        <dbReference type="ARBA" id="ARBA00023004"/>
    </source>
</evidence>
<evidence type="ECO:0000256" key="3">
    <source>
        <dbReference type="ARBA" id="ARBA00010617"/>
    </source>
</evidence>
<dbReference type="Proteomes" id="UP001140560">
    <property type="component" value="Unassembled WGS sequence"/>
</dbReference>
<dbReference type="InterPro" id="IPR036396">
    <property type="entry name" value="Cyt_P450_sf"/>
</dbReference>
<dbReference type="SUPFAM" id="SSF48264">
    <property type="entry name" value="Cytochrome P450"/>
    <property type="match status" value="1"/>
</dbReference>
<dbReference type="GO" id="GO:0016705">
    <property type="term" value="F:oxidoreductase activity, acting on paired donors, with incorporation or reduction of molecular oxygen"/>
    <property type="evidence" value="ECO:0007669"/>
    <property type="project" value="InterPro"/>
</dbReference>
<proteinExistence type="inferred from homology"/>
<dbReference type="Gene3D" id="1.10.630.10">
    <property type="entry name" value="Cytochrome P450"/>
    <property type="match status" value="1"/>
</dbReference>
<evidence type="ECO:0008006" key="10">
    <source>
        <dbReference type="Google" id="ProtNLM"/>
    </source>
</evidence>
<dbReference type="EMBL" id="JAPEUY010000018">
    <property type="protein sequence ID" value="KAJ4363888.1"/>
    <property type="molecule type" value="Genomic_DNA"/>
</dbReference>
<protein>
    <recommendedName>
        <fullName evidence="10">Cytochrome P450</fullName>
    </recommendedName>
</protein>
<dbReference type="PANTHER" id="PTHR24306">
    <property type="match status" value="1"/>
</dbReference>
<comment type="caution">
    <text evidence="8">The sequence shown here is derived from an EMBL/GenBank/DDBJ whole genome shotgun (WGS) entry which is preliminary data.</text>
</comment>
<keyword evidence="4" id="KW-0444">Lipid biosynthesis</keyword>
<comment type="subcellular location">
    <subcellularLocation>
        <location evidence="2">Endoplasmic reticulum membrane</location>
        <topology evidence="2">Single-pass membrane protein</topology>
    </subcellularLocation>
</comment>
<dbReference type="PANTHER" id="PTHR24306:SF8">
    <property type="entry name" value="P450, PUTATIVE (EUROFUNG)-RELATED"/>
    <property type="match status" value="1"/>
</dbReference>
<keyword evidence="4" id="KW-0443">Lipid metabolism</keyword>
<sequence length="345" mass="38992">MKRWEYSADITVSKFTSHGDIAKVEANLQNLSRDFGACIAIPQLYGRDFLDRYPQALDDFWKFDNDLFPLLMIGMPLWAPFKIVKEGLAARTRIITEIEALYRRIDQYQHGHPIDFDADVSDVSETASERNKIYERDGRSFPERGVGDLAIFWGQNANTQPVLFWLLTYVYSTFGILEQFREEIAPYIGISRTTPPEITSLDIPRLSRNCQLLKACILETYRLVNEPTSIRYVARPITITDGGLKHGLTQGMFVSVPHSLTNRDASVYGDPDKFNPARFLEHDCSLGKLVARDGRLKPWGAGAAMCKGRTFAEKEIMTLGATTISMWNIAPADGRWELPAMVPGT</sequence>
<keyword evidence="7" id="KW-0349">Heme</keyword>
<name>A0A9W9CI94_9PLEO</name>
<evidence type="ECO:0000313" key="9">
    <source>
        <dbReference type="Proteomes" id="UP001140560"/>
    </source>
</evidence>
<comment type="similarity">
    <text evidence="3">Belongs to the cytochrome P450 family.</text>
</comment>